<dbReference type="GO" id="GO:0042626">
    <property type="term" value="F:ATPase-coupled transmembrane transporter activity"/>
    <property type="evidence" value="ECO:0007669"/>
    <property type="project" value="TreeGrafter"/>
</dbReference>
<keyword evidence="4" id="KW-0378">Hydrolase</keyword>
<evidence type="ECO:0000313" key="4">
    <source>
        <dbReference type="EMBL" id="ORX73128.1"/>
    </source>
</evidence>
<dbReference type="AlphaFoldDB" id="A0A1Y1WIH5"/>
<dbReference type="PANTHER" id="PTHR24223">
    <property type="entry name" value="ATP-BINDING CASSETTE SUB-FAMILY C"/>
    <property type="match status" value="1"/>
</dbReference>
<dbReference type="Pfam" id="PF00005">
    <property type="entry name" value="ABC_tran"/>
    <property type="match status" value="1"/>
</dbReference>
<keyword evidence="2" id="KW-0067">ATP-binding</keyword>
<feature type="domain" description="ABC transporter" evidence="3">
    <location>
        <begin position="8"/>
        <end position="38"/>
    </location>
</feature>
<dbReference type="OrthoDB" id="6500128at2759"/>
<organism evidence="4 5">
    <name type="scientific">Linderina pennispora</name>
    <dbReference type="NCBI Taxonomy" id="61395"/>
    <lineage>
        <taxon>Eukaryota</taxon>
        <taxon>Fungi</taxon>
        <taxon>Fungi incertae sedis</taxon>
        <taxon>Zoopagomycota</taxon>
        <taxon>Kickxellomycotina</taxon>
        <taxon>Kickxellomycetes</taxon>
        <taxon>Kickxellales</taxon>
        <taxon>Kickxellaceae</taxon>
        <taxon>Linderina</taxon>
    </lineage>
</organism>
<dbReference type="InterPro" id="IPR050173">
    <property type="entry name" value="ABC_transporter_C-like"/>
</dbReference>
<protein>
    <submittedName>
        <fullName evidence="4">p-loop containing nucleoside triphosphate hydrolase protein</fullName>
    </submittedName>
</protein>
<evidence type="ECO:0000313" key="5">
    <source>
        <dbReference type="Proteomes" id="UP000193922"/>
    </source>
</evidence>
<dbReference type="InterPro" id="IPR027417">
    <property type="entry name" value="P-loop_NTPase"/>
</dbReference>
<name>A0A1Y1WIH5_9FUNG</name>
<dbReference type="InterPro" id="IPR003439">
    <property type="entry name" value="ABC_transporter-like_ATP-bd"/>
</dbReference>
<dbReference type="GO" id="GO:0016887">
    <property type="term" value="F:ATP hydrolysis activity"/>
    <property type="evidence" value="ECO:0007669"/>
    <property type="project" value="InterPro"/>
</dbReference>
<dbReference type="GO" id="GO:0016020">
    <property type="term" value="C:membrane"/>
    <property type="evidence" value="ECO:0007669"/>
    <property type="project" value="TreeGrafter"/>
</dbReference>
<sequence length="110" mass="12304">MFIFPQSRSLSAGQRQQFSLSRTLIRKSKILVLDEATADVDRETDKLIHDVIHQEFAGSTILTIAHRLETVMRSDRIIVMDNGCIAEFDTPAILLAKGGHFADMVASNNF</sequence>
<accession>A0A1Y1WIH5</accession>
<proteinExistence type="predicted"/>
<dbReference type="Proteomes" id="UP000193922">
    <property type="component" value="Unassembled WGS sequence"/>
</dbReference>
<keyword evidence="1" id="KW-0547">Nucleotide-binding</keyword>
<dbReference type="SUPFAM" id="SSF52540">
    <property type="entry name" value="P-loop containing nucleoside triphosphate hydrolases"/>
    <property type="match status" value="1"/>
</dbReference>
<dbReference type="GeneID" id="63801127"/>
<evidence type="ECO:0000256" key="1">
    <source>
        <dbReference type="ARBA" id="ARBA00022741"/>
    </source>
</evidence>
<dbReference type="Gene3D" id="3.40.50.300">
    <property type="entry name" value="P-loop containing nucleotide triphosphate hydrolases"/>
    <property type="match status" value="1"/>
</dbReference>
<reference evidence="4 5" key="1">
    <citation type="submission" date="2016-07" db="EMBL/GenBank/DDBJ databases">
        <title>Pervasive Adenine N6-methylation of Active Genes in Fungi.</title>
        <authorList>
            <consortium name="DOE Joint Genome Institute"/>
            <person name="Mondo S.J."/>
            <person name="Dannebaum R.O."/>
            <person name="Kuo R.C."/>
            <person name="Labutti K."/>
            <person name="Haridas S."/>
            <person name="Kuo A."/>
            <person name="Salamov A."/>
            <person name="Ahrendt S.R."/>
            <person name="Lipzen A."/>
            <person name="Sullivan W."/>
            <person name="Andreopoulos W.B."/>
            <person name="Clum A."/>
            <person name="Lindquist E."/>
            <person name="Daum C."/>
            <person name="Ramamoorthy G.K."/>
            <person name="Gryganskyi A."/>
            <person name="Culley D."/>
            <person name="Magnuson J.K."/>
            <person name="James T.Y."/>
            <person name="O'Malley M.A."/>
            <person name="Stajich J.E."/>
            <person name="Spatafora J.W."/>
            <person name="Visel A."/>
            <person name="Grigoriev I.V."/>
        </authorList>
    </citation>
    <scope>NUCLEOTIDE SEQUENCE [LARGE SCALE GENOMIC DNA]</scope>
    <source>
        <strain evidence="4 5">ATCC 12442</strain>
    </source>
</reference>
<dbReference type="RefSeq" id="XP_040746468.1">
    <property type="nucleotide sequence ID" value="XM_040884479.1"/>
</dbReference>
<dbReference type="EMBL" id="MCFD01000002">
    <property type="protein sequence ID" value="ORX73128.1"/>
    <property type="molecule type" value="Genomic_DNA"/>
</dbReference>
<dbReference type="GO" id="GO:0005524">
    <property type="term" value="F:ATP binding"/>
    <property type="evidence" value="ECO:0007669"/>
    <property type="project" value="UniProtKB-KW"/>
</dbReference>
<comment type="caution">
    <text evidence="4">The sequence shown here is derived from an EMBL/GenBank/DDBJ whole genome shotgun (WGS) entry which is preliminary data.</text>
</comment>
<evidence type="ECO:0000259" key="3">
    <source>
        <dbReference type="Pfam" id="PF00005"/>
    </source>
</evidence>
<keyword evidence="5" id="KW-1185">Reference proteome</keyword>
<dbReference type="STRING" id="61395.A0A1Y1WIH5"/>
<gene>
    <name evidence="4" type="ORF">DL89DRAFT_220858</name>
</gene>
<evidence type="ECO:0000256" key="2">
    <source>
        <dbReference type="ARBA" id="ARBA00022840"/>
    </source>
</evidence>